<comment type="caution">
    <text evidence="2">The sequence shown here is derived from an EMBL/GenBank/DDBJ whole genome shotgun (WGS) entry which is preliminary data.</text>
</comment>
<evidence type="ECO:0000313" key="3">
    <source>
        <dbReference type="Proteomes" id="UP001168540"/>
    </source>
</evidence>
<proteinExistence type="predicted"/>
<gene>
    <name evidence="2" type="ORF">QU481_09225</name>
</gene>
<dbReference type="RefSeq" id="WP_289829669.1">
    <property type="nucleotide sequence ID" value="NZ_JAUEDK010000013.1"/>
</dbReference>
<protein>
    <recommendedName>
        <fullName evidence="4">Histidine phosphatase family protein</fullName>
    </recommendedName>
</protein>
<reference evidence="2" key="1">
    <citation type="submission" date="2023-06" db="EMBL/GenBank/DDBJ databases">
        <authorList>
            <person name="Zhang S."/>
        </authorList>
    </citation>
    <scope>NUCLEOTIDE SEQUENCE</scope>
    <source>
        <strain evidence="2">SG2303</strain>
    </source>
</reference>
<organism evidence="2 3">
    <name type="scientific">Crenobacter oryzisoli</name>
    <dbReference type="NCBI Taxonomy" id="3056844"/>
    <lineage>
        <taxon>Bacteria</taxon>
        <taxon>Pseudomonadati</taxon>
        <taxon>Pseudomonadota</taxon>
        <taxon>Betaproteobacteria</taxon>
        <taxon>Neisseriales</taxon>
        <taxon>Neisseriaceae</taxon>
        <taxon>Crenobacter</taxon>
    </lineage>
</organism>
<dbReference type="EMBL" id="JAUEDK010000013">
    <property type="protein sequence ID" value="MDN0075074.1"/>
    <property type="molecule type" value="Genomic_DNA"/>
</dbReference>
<name>A0ABT7XMR3_9NEIS</name>
<accession>A0ABT7XMR3</accession>
<evidence type="ECO:0000256" key="1">
    <source>
        <dbReference type="SAM" id="MobiDB-lite"/>
    </source>
</evidence>
<evidence type="ECO:0000313" key="2">
    <source>
        <dbReference type="EMBL" id="MDN0075074.1"/>
    </source>
</evidence>
<dbReference type="Proteomes" id="UP001168540">
    <property type="component" value="Unassembled WGS sequence"/>
</dbReference>
<feature type="region of interest" description="Disordered" evidence="1">
    <location>
        <begin position="1"/>
        <end position="23"/>
    </location>
</feature>
<sequence length="215" mass="23335">MDIDHSPAASWFKSDSDTKQKENIPMATPRAQKIMIIRHAEKPTTNNSDPYGVNDNGETDGEGLTVQGWQRAGALAVLFAPSHGSLQNAELATPGVLFAAAVAKHSKSERPEDTITPLSQKLATQIDSRYTKGQEAAVAEAAVASDGVVLICWQHQDIPTIANAILDNQSTVPQKWPGERFDLVWVFDLDQNSGAYRFCQVPQQLLKGDLATIIA</sequence>
<keyword evidence="3" id="KW-1185">Reference proteome</keyword>
<evidence type="ECO:0008006" key="4">
    <source>
        <dbReference type="Google" id="ProtNLM"/>
    </source>
</evidence>